<dbReference type="Proteomes" id="UP000796880">
    <property type="component" value="Unassembled WGS sequence"/>
</dbReference>
<feature type="domain" description="Zinc finger-XS" evidence="5">
    <location>
        <begin position="17"/>
        <end position="54"/>
    </location>
</feature>
<evidence type="ECO:0000259" key="4">
    <source>
        <dbReference type="Pfam" id="PF03468"/>
    </source>
</evidence>
<dbReference type="Pfam" id="PF03470">
    <property type="entry name" value="zf-XS"/>
    <property type="match status" value="1"/>
</dbReference>
<evidence type="ECO:0000256" key="3">
    <source>
        <dbReference type="SAM" id="Coils"/>
    </source>
</evidence>
<dbReference type="AlphaFoldDB" id="A0A8K0DUF0"/>
<reference evidence="6" key="1">
    <citation type="submission" date="2020-03" db="EMBL/GenBank/DDBJ databases">
        <title>A high-quality chromosome-level genome assembly of a woody plant with both climbing and erect habits, Rhamnella rubrinervis.</title>
        <authorList>
            <person name="Lu Z."/>
            <person name="Yang Y."/>
            <person name="Zhu X."/>
            <person name="Sun Y."/>
        </authorList>
    </citation>
    <scope>NUCLEOTIDE SEQUENCE</scope>
    <source>
        <strain evidence="6">BYM</strain>
        <tissue evidence="6">Leaf</tissue>
    </source>
</reference>
<organism evidence="6 7">
    <name type="scientific">Rhamnella rubrinervis</name>
    <dbReference type="NCBI Taxonomy" id="2594499"/>
    <lineage>
        <taxon>Eukaryota</taxon>
        <taxon>Viridiplantae</taxon>
        <taxon>Streptophyta</taxon>
        <taxon>Embryophyta</taxon>
        <taxon>Tracheophyta</taxon>
        <taxon>Spermatophyta</taxon>
        <taxon>Magnoliopsida</taxon>
        <taxon>eudicotyledons</taxon>
        <taxon>Gunneridae</taxon>
        <taxon>Pentapetalae</taxon>
        <taxon>rosids</taxon>
        <taxon>fabids</taxon>
        <taxon>Rosales</taxon>
        <taxon>Rhamnaceae</taxon>
        <taxon>rhamnoid group</taxon>
        <taxon>Rhamneae</taxon>
        <taxon>Rhamnella</taxon>
    </lineage>
</organism>
<sequence length="467" mass="53754">MLSSAEEWQLTEKSTHKEKKNYLYNEILQHASGVANSASDKRSAKERANHLALEMYLENYLLAGDASSNLVDARLADDGRYVGQSGSKLRDEFISRGFNPIGVHPLWNFRGHSETAVLEFNKGWPGLHNALLFEKAHETDHHGKKDWLANNDQKSGLYTWVARADDCKSTNIVGEHLQNIGDLTTVSEIMEEEARKQKKNLFQLESQKRELQFRGTELERNTSLQLAALELKRADENVMKLAEDQKLEKKLDIQQAIELEIERLRGTLNVMRHMGADGDEEVMKMVEVILIETRMKEGEFDDLEALNQTLIVKEHKSNDELQDARQELINVSKPFYEAMKKKIKPWSCAHYGRNISRTQIGILIKLVWLRRKLSKCRHTISLLLPFKYLQTKMRQEMCMKFYAYTIACYFKHSAGCLNHVSSYVCSLCRDVNLMIFIEDPSEIEVVKENFSVESAKAEAYALKLCKC</sequence>
<gene>
    <name evidence="6" type="ORF">FNV43_RR25562</name>
</gene>
<evidence type="ECO:0000259" key="5">
    <source>
        <dbReference type="Pfam" id="PF03470"/>
    </source>
</evidence>
<dbReference type="Pfam" id="PF03468">
    <property type="entry name" value="XS"/>
    <property type="match status" value="1"/>
</dbReference>
<dbReference type="InterPro" id="IPR038588">
    <property type="entry name" value="XS_domain_sf"/>
</dbReference>
<evidence type="ECO:0000256" key="1">
    <source>
        <dbReference type="ARBA" id="ARBA00023054"/>
    </source>
</evidence>
<accession>A0A8K0DUF0</accession>
<keyword evidence="1 3" id="KW-0175">Coiled coil</keyword>
<keyword evidence="2" id="KW-0943">RNA-mediated gene silencing</keyword>
<keyword evidence="7" id="KW-1185">Reference proteome</keyword>
<dbReference type="GO" id="GO:0080188">
    <property type="term" value="P:gene silencing by siRNA-directed DNA methylation"/>
    <property type="evidence" value="ECO:0007669"/>
    <property type="project" value="InterPro"/>
</dbReference>
<dbReference type="InterPro" id="IPR005381">
    <property type="entry name" value="Znf-XS_domain"/>
</dbReference>
<dbReference type="InterPro" id="IPR045177">
    <property type="entry name" value="FDM1-5/IDN2"/>
</dbReference>
<dbReference type="OrthoDB" id="1892195at2759"/>
<dbReference type="EMBL" id="VOIH02000011">
    <property type="protein sequence ID" value="KAF3434459.1"/>
    <property type="molecule type" value="Genomic_DNA"/>
</dbReference>
<evidence type="ECO:0000313" key="6">
    <source>
        <dbReference type="EMBL" id="KAF3434459.1"/>
    </source>
</evidence>
<dbReference type="InterPro" id="IPR005380">
    <property type="entry name" value="XS_domain"/>
</dbReference>
<comment type="caution">
    <text evidence="6">The sequence shown here is derived from an EMBL/GenBank/DDBJ whole genome shotgun (WGS) entry which is preliminary data.</text>
</comment>
<protein>
    <submittedName>
        <fullName evidence="6">Uncharacterized protein</fullName>
    </submittedName>
</protein>
<name>A0A8K0DUF0_9ROSA</name>
<feature type="domain" description="XS" evidence="4">
    <location>
        <begin position="75"/>
        <end position="168"/>
    </location>
</feature>
<dbReference type="PANTHER" id="PTHR21596:SF65">
    <property type="entry name" value="PROTEIN INVOLVED IN DE NOVO 2-RELATED"/>
    <property type="match status" value="1"/>
</dbReference>
<feature type="coiled-coil region" evidence="3">
    <location>
        <begin position="187"/>
        <end position="244"/>
    </location>
</feature>
<evidence type="ECO:0000256" key="2">
    <source>
        <dbReference type="ARBA" id="ARBA00023158"/>
    </source>
</evidence>
<dbReference type="Gene3D" id="3.30.70.2890">
    <property type="entry name" value="XS domain"/>
    <property type="match status" value="1"/>
</dbReference>
<proteinExistence type="predicted"/>
<evidence type="ECO:0000313" key="7">
    <source>
        <dbReference type="Proteomes" id="UP000796880"/>
    </source>
</evidence>
<dbReference type="PANTHER" id="PTHR21596">
    <property type="entry name" value="RIBONUCLEASE P SUBUNIT P38"/>
    <property type="match status" value="1"/>
</dbReference>